<dbReference type="KEGG" id="cput:CONPUDRAFT_85131"/>
<protein>
    <recommendedName>
        <fullName evidence="3">Ketoreductase (KR) domain-containing protein</fullName>
    </recommendedName>
</protein>
<dbReference type="GeneID" id="19210894"/>
<dbReference type="Gene3D" id="3.40.50.720">
    <property type="entry name" value="NAD(P)-binding Rossmann-like Domain"/>
    <property type="match status" value="1"/>
</dbReference>
<name>A0A5M3M9X0_CONPW</name>
<comment type="caution">
    <text evidence="1">The sequence shown here is derived from an EMBL/GenBank/DDBJ whole genome shotgun (WGS) entry which is preliminary data.</text>
</comment>
<evidence type="ECO:0000313" key="2">
    <source>
        <dbReference type="Proteomes" id="UP000053558"/>
    </source>
</evidence>
<dbReference type="RefSeq" id="XP_007773896.1">
    <property type="nucleotide sequence ID" value="XM_007775706.1"/>
</dbReference>
<sequence length="108" mass="11711">MAGSEILPITISSLSFGLAMTECLFAKGDTVIETLRNPAAISHFSSSYPSSYPSSHLSVLQLDISQRAQGFAVFAYIKGRSGWLDLVFNSADTNIGEAQNLIDNDQYM</sequence>
<evidence type="ECO:0000313" key="1">
    <source>
        <dbReference type="EMBL" id="EIW75897.1"/>
    </source>
</evidence>
<reference evidence="2" key="1">
    <citation type="journal article" date="2012" name="Science">
        <title>The Paleozoic origin of enzymatic lignin decomposition reconstructed from 31 fungal genomes.</title>
        <authorList>
            <person name="Floudas D."/>
            <person name="Binder M."/>
            <person name="Riley R."/>
            <person name="Barry K."/>
            <person name="Blanchette R.A."/>
            <person name="Henrissat B."/>
            <person name="Martinez A.T."/>
            <person name="Otillar R."/>
            <person name="Spatafora J.W."/>
            <person name="Yadav J.S."/>
            <person name="Aerts A."/>
            <person name="Benoit I."/>
            <person name="Boyd A."/>
            <person name="Carlson A."/>
            <person name="Copeland A."/>
            <person name="Coutinho P.M."/>
            <person name="de Vries R.P."/>
            <person name="Ferreira P."/>
            <person name="Findley K."/>
            <person name="Foster B."/>
            <person name="Gaskell J."/>
            <person name="Glotzer D."/>
            <person name="Gorecki P."/>
            <person name="Heitman J."/>
            <person name="Hesse C."/>
            <person name="Hori C."/>
            <person name="Igarashi K."/>
            <person name="Jurgens J.A."/>
            <person name="Kallen N."/>
            <person name="Kersten P."/>
            <person name="Kohler A."/>
            <person name="Kuees U."/>
            <person name="Kumar T.K.A."/>
            <person name="Kuo A."/>
            <person name="LaButti K."/>
            <person name="Larrondo L.F."/>
            <person name="Lindquist E."/>
            <person name="Ling A."/>
            <person name="Lombard V."/>
            <person name="Lucas S."/>
            <person name="Lundell T."/>
            <person name="Martin R."/>
            <person name="McLaughlin D.J."/>
            <person name="Morgenstern I."/>
            <person name="Morin E."/>
            <person name="Murat C."/>
            <person name="Nagy L.G."/>
            <person name="Nolan M."/>
            <person name="Ohm R.A."/>
            <person name="Patyshakuliyeva A."/>
            <person name="Rokas A."/>
            <person name="Ruiz-Duenas F.J."/>
            <person name="Sabat G."/>
            <person name="Salamov A."/>
            <person name="Samejima M."/>
            <person name="Schmutz J."/>
            <person name="Slot J.C."/>
            <person name="St John F."/>
            <person name="Stenlid J."/>
            <person name="Sun H."/>
            <person name="Sun S."/>
            <person name="Syed K."/>
            <person name="Tsang A."/>
            <person name="Wiebenga A."/>
            <person name="Young D."/>
            <person name="Pisabarro A."/>
            <person name="Eastwood D.C."/>
            <person name="Martin F."/>
            <person name="Cullen D."/>
            <person name="Grigoriev I.V."/>
            <person name="Hibbett D.S."/>
        </authorList>
    </citation>
    <scope>NUCLEOTIDE SEQUENCE [LARGE SCALE GENOMIC DNA]</scope>
    <source>
        <strain evidence="2">RWD-64-598 SS2</strain>
    </source>
</reference>
<dbReference type="SUPFAM" id="SSF51735">
    <property type="entry name" value="NAD(P)-binding Rossmann-fold domains"/>
    <property type="match status" value="1"/>
</dbReference>
<proteinExistence type="predicted"/>
<dbReference type="InterPro" id="IPR036291">
    <property type="entry name" value="NAD(P)-bd_dom_sf"/>
</dbReference>
<accession>A0A5M3M9X0</accession>
<dbReference type="OrthoDB" id="1274115at2759"/>
<gene>
    <name evidence="1" type="ORF">CONPUDRAFT_85131</name>
</gene>
<keyword evidence="2" id="KW-1185">Reference proteome</keyword>
<organism evidence="1 2">
    <name type="scientific">Coniophora puteana (strain RWD-64-598)</name>
    <name type="common">Brown rot fungus</name>
    <dbReference type="NCBI Taxonomy" id="741705"/>
    <lineage>
        <taxon>Eukaryota</taxon>
        <taxon>Fungi</taxon>
        <taxon>Dikarya</taxon>
        <taxon>Basidiomycota</taxon>
        <taxon>Agaricomycotina</taxon>
        <taxon>Agaricomycetes</taxon>
        <taxon>Agaricomycetidae</taxon>
        <taxon>Boletales</taxon>
        <taxon>Coniophorineae</taxon>
        <taxon>Coniophoraceae</taxon>
        <taxon>Coniophora</taxon>
    </lineage>
</organism>
<dbReference type="Proteomes" id="UP000053558">
    <property type="component" value="Unassembled WGS sequence"/>
</dbReference>
<evidence type="ECO:0008006" key="3">
    <source>
        <dbReference type="Google" id="ProtNLM"/>
    </source>
</evidence>
<dbReference type="AlphaFoldDB" id="A0A5M3M9X0"/>
<dbReference type="EMBL" id="JH711587">
    <property type="protein sequence ID" value="EIW75897.1"/>
    <property type="molecule type" value="Genomic_DNA"/>
</dbReference>